<protein>
    <submittedName>
        <fullName evidence="2">Uncharacterized protein</fullName>
    </submittedName>
</protein>
<keyword evidence="1" id="KW-0378">Hydrolase</keyword>
<comment type="caution">
    <text evidence="2">The sequence shown here is derived from an EMBL/GenBank/DDBJ whole genome shotgun (WGS) entry which is preliminary data.</text>
</comment>
<reference evidence="2" key="1">
    <citation type="submission" date="2023-03" db="EMBL/GenBank/DDBJ databases">
        <title>MT1 and MT2 Draft Genomes of Novel Species.</title>
        <authorList>
            <person name="Venkateswaran K."/>
        </authorList>
    </citation>
    <scope>NUCLEOTIDE SEQUENCE</scope>
    <source>
        <strain evidence="2">F6_8S_P_1A</strain>
    </source>
</reference>
<dbReference type="EMBL" id="JAROCB010000002">
    <property type="protein sequence ID" value="MDN4596702.1"/>
    <property type="molecule type" value="Genomic_DNA"/>
</dbReference>
<gene>
    <name evidence="2" type="ORF">P5G59_06095</name>
</gene>
<dbReference type="RefSeq" id="WP_301217037.1">
    <property type="nucleotide sequence ID" value="NZ_JAROCB010000002.1"/>
</dbReference>
<keyword evidence="3" id="KW-1185">Reference proteome</keyword>
<evidence type="ECO:0000313" key="3">
    <source>
        <dbReference type="Proteomes" id="UP001174210"/>
    </source>
</evidence>
<dbReference type="InterPro" id="IPR036866">
    <property type="entry name" value="RibonucZ/Hydroxyglut_hydro"/>
</dbReference>
<dbReference type="PANTHER" id="PTHR43546:SF9">
    <property type="entry name" value="L-ASCORBATE-6-PHOSPHATE LACTONASE ULAG-RELATED"/>
    <property type="match status" value="1"/>
</dbReference>
<proteinExistence type="predicted"/>
<accession>A0ABT8IWE9</accession>
<evidence type="ECO:0000256" key="1">
    <source>
        <dbReference type="ARBA" id="ARBA00022801"/>
    </source>
</evidence>
<sequence length="96" mass="10166">MVEDIAARYPSVDVAILFVGGAKFDVIADGQYITLSNERALEAAKTLGATKVIAVHEDSWAHFSQDAEGIRGLFENAGLGDAIIALQPGESKTFDA</sequence>
<dbReference type="Gene3D" id="3.60.15.10">
    <property type="entry name" value="Ribonuclease Z/Hydroxyacylglutathione hydrolase-like"/>
    <property type="match status" value="1"/>
</dbReference>
<dbReference type="PANTHER" id="PTHR43546">
    <property type="entry name" value="UPF0173 METAL-DEPENDENT HYDROLASE MJ1163-RELATED"/>
    <property type="match status" value="1"/>
</dbReference>
<evidence type="ECO:0000313" key="2">
    <source>
        <dbReference type="EMBL" id="MDN4596702.1"/>
    </source>
</evidence>
<dbReference type="InterPro" id="IPR050114">
    <property type="entry name" value="UPF0173_UPF0282_UlaG_hydrolase"/>
</dbReference>
<organism evidence="2 3">
    <name type="scientific">Leifsonia virtsii</name>
    <dbReference type="NCBI Taxonomy" id="3035915"/>
    <lineage>
        <taxon>Bacteria</taxon>
        <taxon>Bacillati</taxon>
        <taxon>Actinomycetota</taxon>
        <taxon>Actinomycetes</taxon>
        <taxon>Micrococcales</taxon>
        <taxon>Microbacteriaceae</taxon>
        <taxon>Leifsonia</taxon>
    </lineage>
</organism>
<dbReference type="Proteomes" id="UP001174210">
    <property type="component" value="Unassembled WGS sequence"/>
</dbReference>
<name>A0ABT8IWE9_9MICO</name>